<dbReference type="EMBL" id="JAULSR010000006">
    <property type="protein sequence ID" value="KAK0615606.1"/>
    <property type="molecule type" value="Genomic_DNA"/>
</dbReference>
<protein>
    <recommendedName>
        <fullName evidence="5">Nuclear GTPase SLIP-GC</fullName>
    </recommendedName>
</protein>
<feature type="coiled-coil region" evidence="1">
    <location>
        <begin position="127"/>
        <end position="154"/>
    </location>
</feature>
<evidence type="ECO:0000313" key="3">
    <source>
        <dbReference type="EMBL" id="KAK0615606.1"/>
    </source>
</evidence>
<dbReference type="PANTHER" id="PTHR36681">
    <property type="entry name" value="NUCLEAR GTPASE, GERMINAL CENTER-ASSOCIATED, TANDEM DUPLICATE 3"/>
    <property type="match status" value="1"/>
</dbReference>
<gene>
    <name evidence="3" type="ORF">B0T17DRAFT_644611</name>
</gene>
<evidence type="ECO:0008006" key="5">
    <source>
        <dbReference type="Google" id="ProtNLM"/>
    </source>
</evidence>
<feature type="compositionally biased region" description="Basic residues" evidence="2">
    <location>
        <begin position="532"/>
        <end position="541"/>
    </location>
</feature>
<proteinExistence type="predicted"/>
<organism evidence="3 4">
    <name type="scientific">Bombardia bombarda</name>
    <dbReference type="NCBI Taxonomy" id="252184"/>
    <lineage>
        <taxon>Eukaryota</taxon>
        <taxon>Fungi</taxon>
        <taxon>Dikarya</taxon>
        <taxon>Ascomycota</taxon>
        <taxon>Pezizomycotina</taxon>
        <taxon>Sordariomycetes</taxon>
        <taxon>Sordariomycetidae</taxon>
        <taxon>Sordariales</taxon>
        <taxon>Lasiosphaeriaceae</taxon>
        <taxon>Bombardia</taxon>
    </lineage>
</organism>
<reference evidence="3" key="1">
    <citation type="submission" date="2023-06" db="EMBL/GenBank/DDBJ databases">
        <title>Genome-scale phylogeny and comparative genomics of the fungal order Sordariales.</title>
        <authorList>
            <consortium name="Lawrence Berkeley National Laboratory"/>
            <person name="Hensen N."/>
            <person name="Bonometti L."/>
            <person name="Westerberg I."/>
            <person name="Brannstrom I.O."/>
            <person name="Guillou S."/>
            <person name="Cros-Aarteil S."/>
            <person name="Calhoun S."/>
            <person name="Haridas S."/>
            <person name="Kuo A."/>
            <person name="Mondo S."/>
            <person name="Pangilinan J."/>
            <person name="Riley R."/>
            <person name="LaButti K."/>
            <person name="Andreopoulos B."/>
            <person name="Lipzen A."/>
            <person name="Chen C."/>
            <person name="Yanf M."/>
            <person name="Daum C."/>
            <person name="Ng V."/>
            <person name="Clum A."/>
            <person name="Steindorff A."/>
            <person name="Ohm R."/>
            <person name="Martin F."/>
            <person name="Silar P."/>
            <person name="Natvig D."/>
            <person name="Lalanne C."/>
            <person name="Gautier V."/>
            <person name="Ament-velasquez S.L."/>
            <person name="Kruys A."/>
            <person name="Hutchinson M.I."/>
            <person name="Powell A.J."/>
            <person name="Barry K."/>
            <person name="Miller A.N."/>
            <person name="Grigoriev I.V."/>
            <person name="Debuchy R."/>
            <person name="Gladieux P."/>
            <person name="Thoren M.H."/>
            <person name="Johannesson H."/>
        </authorList>
    </citation>
    <scope>NUCLEOTIDE SEQUENCE</scope>
    <source>
        <strain evidence="3">SMH3391-2</strain>
    </source>
</reference>
<keyword evidence="1" id="KW-0175">Coiled coil</keyword>
<sequence length="549" mass="62207">MIKPYLDSMYTERAGKCGAVTRQMAVWPLIGHVEIYVKSELLKSGLVLVDLPGLSDAVEGRAAVARRYYQKLDVAVVVTEAVRAADEKTAVELMNDNQELSPCWATAAISEGRQDDVDKHAKLGKNLAAQRDQVEHIKRSVRKLKRKMKKAEGEDERNIRTEIKELRSNKKECFRQKVELHKALAMSEGAGTFAAIQSRNKLLIGRISEHLKQRHEAFLKQCPDAPPGFNIPNIFPVSSTAYWGLLEGEKLTRPQVGFPSVAYTGIPALIRWLEEATLPKRKRHVQSLLSQFVVLLDNMRTWSDDECKRHKVKFSREQVKDKILDPACTKLLENFQDFSKRLKNKVKKCDPLESKNKALESCGTYCNQIVDRWVYRKLHHLTFIAIIKREGGPFLSHGGGTKQTFDWMEDMAASFKRGIAGKWIEADYKDVEEYQRAVSHKVLMQGSVRDLLIRWNTAWLSAEQDTEMADTAIPAHYGAPEGNDSWSDLEDEDMTTDSDPDSDSDLEADEKKDDDKAAEENEKAGTEGQGKKANRSKKKTKVKNEDEAE</sequence>
<feature type="region of interest" description="Disordered" evidence="2">
    <location>
        <begin position="474"/>
        <end position="549"/>
    </location>
</feature>
<dbReference type="PANTHER" id="PTHR36681:SF3">
    <property type="entry name" value="NUCLEAR GTPASE, GERMINAL CENTER-ASSOCIATED, TANDEM DUPLICATE 3"/>
    <property type="match status" value="1"/>
</dbReference>
<keyword evidence="4" id="KW-1185">Reference proteome</keyword>
<accession>A0AA40BVU3</accession>
<evidence type="ECO:0000313" key="4">
    <source>
        <dbReference type="Proteomes" id="UP001174934"/>
    </source>
</evidence>
<dbReference type="Proteomes" id="UP001174934">
    <property type="component" value="Unassembled WGS sequence"/>
</dbReference>
<name>A0AA40BVU3_9PEZI</name>
<comment type="caution">
    <text evidence="3">The sequence shown here is derived from an EMBL/GenBank/DDBJ whole genome shotgun (WGS) entry which is preliminary data.</text>
</comment>
<feature type="compositionally biased region" description="Acidic residues" evidence="2">
    <location>
        <begin position="487"/>
        <end position="508"/>
    </location>
</feature>
<feature type="compositionally biased region" description="Basic and acidic residues" evidence="2">
    <location>
        <begin position="509"/>
        <end position="525"/>
    </location>
</feature>
<evidence type="ECO:0000256" key="2">
    <source>
        <dbReference type="SAM" id="MobiDB-lite"/>
    </source>
</evidence>
<evidence type="ECO:0000256" key="1">
    <source>
        <dbReference type="SAM" id="Coils"/>
    </source>
</evidence>
<dbReference type="AlphaFoldDB" id="A0AA40BVU3"/>